<dbReference type="SUPFAM" id="SSF47090">
    <property type="entry name" value="PGBD-like"/>
    <property type="match status" value="1"/>
</dbReference>
<name>A0A1D8GJ07_9FIRM</name>
<protein>
    <recommendedName>
        <fullName evidence="11">L,D-TPase catalytic domain-containing protein</fullName>
    </recommendedName>
</protein>
<dbReference type="CDD" id="cd16913">
    <property type="entry name" value="YkuD_like"/>
    <property type="match status" value="1"/>
</dbReference>
<comment type="similarity">
    <text evidence="2">Belongs to the YkuD family.</text>
</comment>
<feature type="active site" description="Proton donor/acceptor" evidence="9">
    <location>
        <position position="135"/>
    </location>
</feature>
<dbReference type="PANTHER" id="PTHR30582">
    <property type="entry name" value="L,D-TRANSPEPTIDASE"/>
    <property type="match status" value="1"/>
</dbReference>
<dbReference type="GO" id="GO:0018104">
    <property type="term" value="P:peptidoglycan-protein cross-linking"/>
    <property type="evidence" value="ECO:0007669"/>
    <property type="project" value="TreeGrafter"/>
</dbReference>
<dbReference type="GO" id="GO:0008360">
    <property type="term" value="P:regulation of cell shape"/>
    <property type="evidence" value="ECO:0007669"/>
    <property type="project" value="UniProtKB-UniRule"/>
</dbReference>
<dbReference type="InterPro" id="IPR005490">
    <property type="entry name" value="LD_TPept_cat_dom"/>
</dbReference>
<sequence length="256" mass="29093">MILGKKLLRTVAYTILIVVIFLAGSLFSYTVSRMEFDIPIKISRKNEYVSWEEKVMKENPDYPNLVIFVDVNSNILELINLDDNSILKKYPIASGKKGTPSPIGSWMVIGKSKWGKGFGTRWMGLNVPWGKYGIHGTNKPHSIGQDASHGCIRMRNKDVEDLYKYVKVGDSVVIWGGVFGPFGNGFRVLSPGDRGSDVFEVQKRMKRIGYYPGRIDGIYGEGMKSHVIKFRRDKELPLTHNIDFEFYNALDIILFE</sequence>
<dbReference type="InterPro" id="IPR050979">
    <property type="entry name" value="LD-transpeptidase"/>
</dbReference>
<dbReference type="AlphaFoldDB" id="A0A1D8GJ07"/>
<keyword evidence="10" id="KW-1133">Transmembrane helix</keyword>
<dbReference type="Gene3D" id="2.40.440.10">
    <property type="entry name" value="L,D-transpeptidase catalytic domain-like"/>
    <property type="match status" value="1"/>
</dbReference>
<keyword evidence="7 9" id="KW-0573">Peptidoglycan synthesis</keyword>
<keyword evidence="3" id="KW-0328">Glycosyltransferase</keyword>
<feature type="domain" description="L,D-TPase catalytic" evidence="11">
    <location>
        <begin position="65"/>
        <end position="175"/>
    </location>
</feature>
<evidence type="ECO:0000256" key="4">
    <source>
        <dbReference type="ARBA" id="ARBA00022679"/>
    </source>
</evidence>
<accession>A0A1D8GJ07</accession>
<evidence type="ECO:0000256" key="7">
    <source>
        <dbReference type="ARBA" id="ARBA00022984"/>
    </source>
</evidence>
<evidence type="ECO:0000256" key="2">
    <source>
        <dbReference type="ARBA" id="ARBA00005992"/>
    </source>
</evidence>
<dbReference type="InterPro" id="IPR036366">
    <property type="entry name" value="PGBDSf"/>
</dbReference>
<dbReference type="Pfam" id="PF01471">
    <property type="entry name" value="PG_binding_1"/>
    <property type="match status" value="1"/>
</dbReference>
<dbReference type="SUPFAM" id="SSF141523">
    <property type="entry name" value="L,D-transpeptidase catalytic domain-like"/>
    <property type="match status" value="1"/>
</dbReference>
<evidence type="ECO:0000259" key="11">
    <source>
        <dbReference type="PROSITE" id="PS52029"/>
    </source>
</evidence>
<dbReference type="KEGG" id="gfe:Gferi_15750"/>
<keyword evidence="13" id="KW-1185">Reference proteome</keyword>
<dbReference type="Proteomes" id="UP000095743">
    <property type="component" value="Chromosome"/>
</dbReference>
<evidence type="ECO:0000256" key="5">
    <source>
        <dbReference type="ARBA" id="ARBA00022801"/>
    </source>
</evidence>
<feature type="active site" description="Nucleophile" evidence="9">
    <location>
        <position position="151"/>
    </location>
</feature>
<dbReference type="STRING" id="1424294.Gferi_15750"/>
<evidence type="ECO:0000256" key="9">
    <source>
        <dbReference type="PROSITE-ProRule" id="PRU01373"/>
    </source>
</evidence>
<gene>
    <name evidence="12" type="ORF">Gferi_15750</name>
</gene>
<dbReference type="EMBL" id="CP017269">
    <property type="protein sequence ID" value="AOT70884.1"/>
    <property type="molecule type" value="Genomic_DNA"/>
</dbReference>
<dbReference type="GO" id="GO:0016757">
    <property type="term" value="F:glycosyltransferase activity"/>
    <property type="evidence" value="ECO:0007669"/>
    <property type="project" value="UniProtKB-KW"/>
</dbReference>
<dbReference type="InterPro" id="IPR002477">
    <property type="entry name" value="Peptidoglycan-bd-like"/>
</dbReference>
<comment type="pathway">
    <text evidence="1 9">Cell wall biogenesis; peptidoglycan biosynthesis.</text>
</comment>
<dbReference type="GO" id="GO:0071972">
    <property type="term" value="F:peptidoglycan L,D-transpeptidase activity"/>
    <property type="evidence" value="ECO:0007669"/>
    <property type="project" value="TreeGrafter"/>
</dbReference>
<dbReference type="InterPro" id="IPR038063">
    <property type="entry name" value="Transpep_catalytic_dom"/>
</dbReference>
<evidence type="ECO:0000313" key="13">
    <source>
        <dbReference type="Proteomes" id="UP000095743"/>
    </source>
</evidence>
<evidence type="ECO:0000256" key="6">
    <source>
        <dbReference type="ARBA" id="ARBA00022960"/>
    </source>
</evidence>
<evidence type="ECO:0000313" key="12">
    <source>
        <dbReference type="EMBL" id="AOT70884.1"/>
    </source>
</evidence>
<dbReference type="GO" id="GO:0005576">
    <property type="term" value="C:extracellular region"/>
    <property type="evidence" value="ECO:0007669"/>
    <property type="project" value="TreeGrafter"/>
</dbReference>
<dbReference type="InterPro" id="IPR036365">
    <property type="entry name" value="PGBD-like_sf"/>
</dbReference>
<keyword evidence="4" id="KW-0808">Transferase</keyword>
<keyword evidence="6 9" id="KW-0133">Cell shape</keyword>
<dbReference type="PANTHER" id="PTHR30582:SF24">
    <property type="entry name" value="L,D-TRANSPEPTIDASE ERFK_SRFK-RELATED"/>
    <property type="match status" value="1"/>
</dbReference>
<organism evidence="12 13">
    <name type="scientific">Geosporobacter ferrireducens</name>
    <dbReference type="NCBI Taxonomy" id="1424294"/>
    <lineage>
        <taxon>Bacteria</taxon>
        <taxon>Bacillati</taxon>
        <taxon>Bacillota</taxon>
        <taxon>Clostridia</taxon>
        <taxon>Peptostreptococcales</taxon>
        <taxon>Thermotaleaceae</taxon>
        <taxon>Geosporobacter</taxon>
    </lineage>
</organism>
<keyword evidence="8 9" id="KW-0961">Cell wall biogenesis/degradation</keyword>
<dbReference type="GO" id="GO:0071555">
    <property type="term" value="P:cell wall organization"/>
    <property type="evidence" value="ECO:0007669"/>
    <property type="project" value="UniProtKB-UniRule"/>
</dbReference>
<dbReference type="PROSITE" id="PS52029">
    <property type="entry name" value="LD_TPASE"/>
    <property type="match status" value="1"/>
</dbReference>
<evidence type="ECO:0000256" key="1">
    <source>
        <dbReference type="ARBA" id="ARBA00004752"/>
    </source>
</evidence>
<dbReference type="Pfam" id="PF03734">
    <property type="entry name" value="YkuD"/>
    <property type="match status" value="1"/>
</dbReference>
<dbReference type="Gene3D" id="1.10.101.10">
    <property type="entry name" value="PGBD-like superfamily/PGBD"/>
    <property type="match status" value="1"/>
</dbReference>
<keyword evidence="10" id="KW-0812">Transmembrane</keyword>
<keyword evidence="10" id="KW-0472">Membrane</keyword>
<keyword evidence="5" id="KW-0378">Hydrolase</keyword>
<evidence type="ECO:0000256" key="10">
    <source>
        <dbReference type="SAM" id="Phobius"/>
    </source>
</evidence>
<feature type="transmembrane region" description="Helical" evidence="10">
    <location>
        <begin position="12"/>
        <end position="31"/>
    </location>
</feature>
<reference evidence="12 13" key="1">
    <citation type="submission" date="2016-09" db="EMBL/GenBank/DDBJ databases">
        <title>Genomic analysis reveals versatility of anaerobic energy metabolism of Geosporobacter ferrireducens IRF9 of phylum Firmicutes.</title>
        <authorList>
            <person name="Kim S.-J."/>
        </authorList>
    </citation>
    <scope>NUCLEOTIDE SEQUENCE [LARGE SCALE GENOMIC DNA]</scope>
    <source>
        <strain evidence="12 13">IRF9</strain>
    </source>
</reference>
<dbReference type="UniPathway" id="UPA00219"/>
<evidence type="ECO:0000256" key="8">
    <source>
        <dbReference type="ARBA" id="ARBA00023316"/>
    </source>
</evidence>
<evidence type="ECO:0000256" key="3">
    <source>
        <dbReference type="ARBA" id="ARBA00022676"/>
    </source>
</evidence>
<proteinExistence type="inferred from homology"/>